<keyword evidence="5" id="KW-0963">Cytoplasm</keyword>
<dbReference type="InterPro" id="IPR023753">
    <property type="entry name" value="FAD/NAD-binding_dom"/>
</dbReference>
<feature type="binding site" evidence="14">
    <location>
        <position position="280"/>
    </location>
    <ligand>
        <name>NAD(+)</name>
        <dbReference type="ChEBI" id="CHEBI:57540"/>
    </ligand>
</feature>
<dbReference type="PIRSF" id="PIRSF000350">
    <property type="entry name" value="Mercury_reductase_MerA"/>
    <property type="match status" value="1"/>
</dbReference>
<dbReference type="GO" id="GO:0004148">
    <property type="term" value="F:dihydrolipoyl dehydrogenase (NADH) activity"/>
    <property type="evidence" value="ECO:0007669"/>
    <property type="project" value="UniProtKB-EC"/>
</dbReference>
<keyword evidence="8 16" id="KW-0560">Oxidoreductase</keyword>
<dbReference type="InterPro" id="IPR006258">
    <property type="entry name" value="Lipoamide_DH"/>
</dbReference>
<evidence type="ECO:0000256" key="3">
    <source>
        <dbReference type="ARBA" id="ARBA00012608"/>
    </source>
</evidence>
<evidence type="ECO:0000256" key="16">
    <source>
        <dbReference type="RuleBase" id="RU003692"/>
    </source>
</evidence>
<dbReference type="InterPro" id="IPR001100">
    <property type="entry name" value="Pyr_nuc-diS_OxRdtase"/>
</dbReference>
<evidence type="ECO:0000256" key="6">
    <source>
        <dbReference type="ARBA" id="ARBA00022630"/>
    </source>
</evidence>
<dbReference type="InterPro" id="IPR016156">
    <property type="entry name" value="FAD/NAD-linked_Rdtase_dimer_sf"/>
</dbReference>
<feature type="active site" description="Proton acceptor" evidence="13">
    <location>
        <position position="453"/>
    </location>
</feature>
<dbReference type="PRINTS" id="PR00411">
    <property type="entry name" value="PNDRDTASEI"/>
</dbReference>
<dbReference type="GO" id="GO:0005737">
    <property type="term" value="C:cytoplasm"/>
    <property type="evidence" value="ECO:0007669"/>
    <property type="project" value="UniProtKB-SubCell"/>
</dbReference>
<comment type="similarity">
    <text evidence="2 16">Belongs to the class-I pyridine nucleotide-disulfide oxidoreductase family.</text>
</comment>
<keyword evidence="20" id="KW-1185">Reference proteome</keyword>
<feature type="domain" description="Pyridine nucleotide-disulphide oxidoreductase dimerisation" evidence="17">
    <location>
        <begin position="355"/>
        <end position="463"/>
    </location>
</feature>
<evidence type="ECO:0000256" key="2">
    <source>
        <dbReference type="ARBA" id="ARBA00007532"/>
    </source>
</evidence>
<evidence type="ECO:0000313" key="20">
    <source>
        <dbReference type="Proteomes" id="UP000199695"/>
    </source>
</evidence>
<dbReference type="OrthoDB" id="9800167at2"/>
<dbReference type="Proteomes" id="UP000199695">
    <property type="component" value="Unassembled WGS sequence"/>
</dbReference>
<dbReference type="EC" id="1.8.1.4" evidence="3 16"/>
<dbReference type="GO" id="GO:0050660">
    <property type="term" value="F:flavin adenine dinucleotide binding"/>
    <property type="evidence" value="ECO:0007669"/>
    <property type="project" value="InterPro"/>
</dbReference>
<feature type="binding site" evidence="14">
    <location>
        <position position="51"/>
    </location>
    <ligand>
        <name>FAD</name>
        <dbReference type="ChEBI" id="CHEBI:57692"/>
    </ligand>
</feature>
<feature type="domain" description="FAD/NAD(P)-binding" evidence="18">
    <location>
        <begin position="5"/>
        <end position="335"/>
    </location>
</feature>
<dbReference type="EMBL" id="FOCQ01000007">
    <property type="protein sequence ID" value="SEN21569.1"/>
    <property type="molecule type" value="Genomic_DNA"/>
</dbReference>
<dbReference type="FunFam" id="3.30.390.30:FF:000001">
    <property type="entry name" value="Dihydrolipoyl dehydrogenase"/>
    <property type="match status" value="1"/>
</dbReference>
<dbReference type="Pfam" id="PF02852">
    <property type="entry name" value="Pyr_redox_dim"/>
    <property type="match status" value="1"/>
</dbReference>
<evidence type="ECO:0000256" key="14">
    <source>
        <dbReference type="PIRSR" id="PIRSR000350-3"/>
    </source>
</evidence>
<keyword evidence="7 14" id="KW-0274">FAD</keyword>
<evidence type="ECO:0000256" key="8">
    <source>
        <dbReference type="ARBA" id="ARBA00023002"/>
    </source>
</evidence>
<feature type="binding site" evidence="14">
    <location>
        <position position="114"/>
    </location>
    <ligand>
        <name>FAD</name>
        <dbReference type="ChEBI" id="CHEBI:57692"/>
    </ligand>
</feature>
<evidence type="ECO:0000256" key="9">
    <source>
        <dbReference type="ARBA" id="ARBA00023027"/>
    </source>
</evidence>
<keyword evidence="11 16" id="KW-0676">Redox-active center</keyword>
<dbReference type="Pfam" id="PF07992">
    <property type="entry name" value="Pyr_redox_2"/>
    <property type="match status" value="1"/>
</dbReference>
<organism evidence="19 20">
    <name type="scientific">Lihuaxuella thermophila</name>
    <dbReference type="NCBI Taxonomy" id="1173111"/>
    <lineage>
        <taxon>Bacteria</taxon>
        <taxon>Bacillati</taxon>
        <taxon>Bacillota</taxon>
        <taxon>Bacilli</taxon>
        <taxon>Bacillales</taxon>
        <taxon>Thermoactinomycetaceae</taxon>
        <taxon>Lihuaxuella</taxon>
    </lineage>
</organism>
<dbReference type="Gene3D" id="3.50.50.60">
    <property type="entry name" value="FAD/NAD(P)-binding domain"/>
    <property type="match status" value="2"/>
</dbReference>
<comment type="catalytic activity">
    <reaction evidence="12 16">
        <text>N(6)-[(R)-dihydrolipoyl]-L-lysyl-[protein] + NAD(+) = N(6)-[(R)-lipoyl]-L-lysyl-[protein] + NADH + H(+)</text>
        <dbReference type="Rhea" id="RHEA:15045"/>
        <dbReference type="Rhea" id="RHEA-COMP:10474"/>
        <dbReference type="Rhea" id="RHEA-COMP:10475"/>
        <dbReference type="ChEBI" id="CHEBI:15378"/>
        <dbReference type="ChEBI" id="CHEBI:57540"/>
        <dbReference type="ChEBI" id="CHEBI:57945"/>
        <dbReference type="ChEBI" id="CHEBI:83099"/>
        <dbReference type="ChEBI" id="CHEBI:83100"/>
        <dbReference type="EC" id="1.8.1.4"/>
    </reaction>
</comment>
<name>A0A1H8EPY0_9BACL</name>
<dbReference type="InterPro" id="IPR012999">
    <property type="entry name" value="Pyr_OxRdtase_I_AS"/>
</dbReference>
<feature type="disulfide bond" description="Redox-active" evidence="15">
    <location>
        <begin position="42"/>
        <end position="47"/>
    </location>
</feature>
<dbReference type="PANTHER" id="PTHR22912:SF217">
    <property type="entry name" value="DIHYDROLIPOYL DEHYDROGENASE"/>
    <property type="match status" value="1"/>
</dbReference>
<dbReference type="NCBIfam" id="TIGR01350">
    <property type="entry name" value="lipoamide_DH"/>
    <property type="match status" value="1"/>
</dbReference>
<protein>
    <recommendedName>
        <fullName evidence="4 16">Dihydrolipoyl dehydrogenase</fullName>
        <ecNumber evidence="3 16">1.8.1.4</ecNumber>
    </recommendedName>
</protein>
<keyword evidence="9 14" id="KW-0520">NAD</keyword>
<dbReference type="RefSeq" id="WP_089967883.1">
    <property type="nucleotide sequence ID" value="NZ_FOCQ01000007.1"/>
</dbReference>
<dbReference type="InterPro" id="IPR004099">
    <property type="entry name" value="Pyr_nucl-diS_OxRdtase_dimer"/>
</dbReference>
<evidence type="ECO:0000259" key="17">
    <source>
        <dbReference type="Pfam" id="PF02852"/>
    </source>
</evidence>
<evidence type="ECO:0000256" key="4">
    <source>
        <dbReference type="ARBA" id="ARBA00016961"/>
    </source>
</evidence>
<comment type="miscellaneous">
    <text evidence="16">The active site is a redox-active disulfide bond.</text>
</comment>
<evidence type="ECO:0000256" key="12">
    <source>
        <dbReference type="ARBA" id="ARBA00049187"/>
    </source>
</evidence>
<keyword evidence="14" id="KW-0547">Nucleotide-binding</keyword>
<comment type="subcellular location">
    <subcellularLocation>
        <location evidence="1">Cytoplasm</location>
    </subcellularLocation>
</comment>
<dbReference type="InterPro" id="IPR036188">
    <property type="entry name" value="FAD/NAD-bd_sf"/>
</dbReference>
<feature type="binding site" evidence="14">
    <location>
        <position position="320"/>
    </location>
    <ligand>
        <name>FAD</name>
        <dbReference type="ChEBI" id="CHEBI:57692"/>
    </ligand>
</feature>
<dbReference type="PRINTS" id="PR00368">
    <property type="entry name" value="FADPNR"/>
</dbReference>
<dbReference type="PROSITE" id="PS00076">
    <property type="entry name" value="PYRIDINE_REDOX_1"/>
    <property type="match status" value="1"/>
</dbReference>
<sequence>MAENYDLVVLGAGPGGYVAAIRAAQLGMKVAVVEKEKVGGVCLHKGCIPSKTLLRSAELYHDMKNSENYGIHVADVRLDMSQVQQRKQKVVSQLHKGVEHLLKKNKVDVYKGTGRILGPSIFSPMPGTISVEKSDNSESDMLVPRFVLIATGSRPRTLPGLEIDGRYVMNSDHALEMESLPKSIVIIGGGVIGIEWASMLNDFGVEVTVVEFADRILPFEDEDVSKEMARILKKRKVNILTGTKVLPESVTIQDGMVTLSAEKGNETVSLSAERVLVSVGRQANIEDIGLHNTSIKVEKGVIQVNEFMQTAESHIYAIGDVIGGYQLAHVASHEGILAVEHMAGLDVHPINPLHIPRCTYSRPEVGSIGLSEAEAKEKGYEVKVGKFPFRAVGKSLVFGETDGFIKMISDKKTDDLLGVHIIGPHATDLISEAGLAKVLDATAWEIAHAIHPHPTLSEVFGEVALAVDGEAIHAG</sequence>
<evidence type="ECO:0000256" key="15">
    <source>
        <dbReference type="PIRSR" id="PIRSR000350-4"/>
    </source>
</evidence>
<dbReference type="AlphaFoldDB" id="A0A1H8EPY0"/>
<feature type="binding site" evidence="14">
    <location>
        <begin position="151"/>
        <end position="153"/>
    </location>
    <ligand>
        <name>FAD</name>
        <dbReference type="ChEBI" id="CHEBI:57692"/>
    </ligand>
</feature>
<evidence type="ECO:0000256" key="5">
    <source>
        <dbReference type="ARBA" id="ARBA00022490"/>
    </source>
</evidence>
<keyword evidence="10" id="KW-1015">Disulfide bond</keyword>
<evidence type="ECO:0000256" key="13">
    <source>
        <dbReference type="PIRSR" id="PIRSR000350-2"/>
    </source>
</evidence>
<dbReference type="STRING" id="1173111.SAMN05444955_107111"/>
<evidence type="ECO:0000259" key="18">
    <source>
        <dbReference type="Pfam" id="PF07992"/>
    </source>
</evidence>
<dbReference type="InterPro" id="IPR050151">
    <property type="entry name" value="Class-I_Pyr_Nuc-Dis_Oxidored"/>
</dbReference>
<evidence type="ECO:0000313" key="19">
    <source>
        <dbReference type="EMBL" id="SEN21569.1"/>
    </source>
</evidence>
<evidence type="ECO:0000256" key="7">
    <source>
        <dbReference type="ARBA" id="ARBA00022827"/>
    </source>
</evidence>
<dbReference type="GO" id="GO:0006103">
    <property type="term" value="P:2-oxoglutarate metabolic process"/>
    <property type="evidence" value="ECO:0007669"/>
    <property type="project" value="TreeGrafter"/>
</dbReference>
<comment type="cofactor">
    <cofactor evidence="14 16">
        <name>FAD</name>
        <dbReference type="ChEBI" id="CHEBI:57692"/>
    </cofactor>
    <text evidence="14 16">Binds 1 FAD per subunit.</text>
</comment>
<keyword evidence="6 16" id="KW-0285">Flavoprotein</keyword>
<evidence type="ECO:0000256" key="11">
    <source>
        <dbReference type="ARBA" id="ARBA00023284"/>
    </source>
</evidence>
<dbReference type="Gene3D" id="3.30.390.30">
    <property type="match status" value="1"/>
</dbReference>
<dbReference type="SUPFAM" id="SSF55424">
    <property type="entry name" value="FAD/NAD-linked reductases, dimerisation (C-terminal) domain"/>
    <property type="match status" value="1"/>
</dbReference>
<evidence type="ECO:0000256" key="10">
    <source>
        <dbReference type="ARBA" id="ARBA00023157"/>
    </source>
</evidence>
<dbReference type="SUPFAM" id="SSF51905">
    <property type="entry name" value="FAD/NAD(P)-binding domain"/>
    <property type="match status" value="1"/>
</dbReference>
<feature type="binding site" evidence="14">
    <location>
        <position position="211"/>
    </location>
    <ligand>
        <name>NAD(+)</name>
        <dbReference type="ChEBI" id="CHEBI:57540"/>
    </ligand>
</feature>
<proteinExistence type="inferred from homology"/>
<dbReference type="PANTHER" id="PTHR22912">
    <property type="entry name" value="DISULFIDE OXIDOREDUCTASE"/>
    <property type="match status" value="1"/>
</dbReference>
<reference evidence="19 20" key="1">
    <citation type="submission" date="2016-10" db="EMBL/GenBank/DDBJ databases">
        <authorList>
            <person name="de Groot N.N."/>
        </authorList>
    </citation>
    <scope>NUCLEOTIDE SEQUENCE [LARGE SCALE GENOMIC DNA]</scope>
    <source>
        <strain evidence="19 20">DSM 46701</strain>
    </source>
</reference>
<evidence type="ECO:0000256" key="1">
    <source>
        <dbReference type="ARBA" id="ARBA00004496"/>
    </source>
</evidence>
<feature type="binding site" evidence="14">
    <location>
        <begin position="188"/>
        <end position="195"/>
    </location>
    <ligand>
        <name>NAD(+)</name>
        <dbReference type="ChEBI" id="CHEBI:57540"/>
    </ligand>
</feature>
<gene>
    <name evidence="19" type="ORF">SAMN05444955_107111</name>
</gene>
<accession>A0A1H8EPY0</accession>